<feature type="domain" description="Carboxylesterase type B" evidence="3">
    <location>
        <begin position="41"/>
        <end position="587"/>
    </location>
</feature>
<evidence type="ECO:0000256" key="2">
    <source>
        <dbReference type="SAM" id="SignalP"/>
    </source>
</evidence>
<reference evidence="4" key="1">
    <citation type="submission" date="2022-07" db="EMBL/GenBank/DDBJ databases">
        <authorList>
            <person name="Trinca V."/>
            <person name="Uliana J.V.C."/>
            <person name="Torres T.T."/>
            <person name="Ward R.J."/>
            <person name="Monesi N."/>
        </authorList>
    </citation>
    <scope>NUCLEOTIDE SEQUENCE</scope>
    <source>
        <strain evidence="4">HSMRA1968</strain>
        <tissue evidence="4">Whole embryos</tissue>
    </source>
</reference>
<accession>A0A9Q0NCX9</accession>
<dbReference type="Proteomes" id="UP001151699">
    <property type="component" value="Chromosome A"/>
</dbReference>
<organism evidence="4 5">
    <name type="scientific">Pseudolycoriella hygida</name>
    <dbReference type="NCBI Taxonomy" id="35572"/>
    <lineage>
        <taxon>Eukaryota</taxon>
        <taxon>Metazoa</taxon>
        <taxon>Ecdysozoa</taxon>
        <taxon>Arthropoda</taxon>
        <taxon>Hexapoda</taxon>
        <taxon>Insecta</taxon>
        <taxon>Pterygota</taxon>
        <taxon>Neoptera</taxon>
        <taxon>Endopterygota</taxon>
        <taxon>Diptera</taxon>
        <taxon>Nematocera</taxon>
        <taxon>Sciaroidea</taxon>
        <taxon>Sciaridae</taxon>
        <taxon>Pseudolycoriella</taxon>
    </lineage>
</organism>
<protein>
    <submittedName>
        <fullName evidence="4">Esterase E4</fullName>
    </submittedName>
</protein>
<evidence type="ECO:0000259" key="3">
    <source>
        <dbReference type="Pfam" id="PF00135"/>
    </source>
</evidence>
<sequence length="650" mass="70970">MQYILQLVCVLLIISSSVSSTKRVKRIVGGVKASQPLPDDPVVFVKLYSRSARVEGFRNKANGLYSFLGIRYAVPPVGEDRFLRPKFLRLQGDINATIYGPPCPQPHPNRPGHVIGNEDCLLLNVFTPQMPDETTGLPVLVFIHGGGFRFGSANQYGPDPITRKKMIFVPIQYRLGTLGIIGDGSKDFSGNLALFDMNAAVRWVRDYISFFGGDPKQINIIGHGSGAVSAMHLSMSPISREYVSGVVAMSGSAFTKFVIDEEPIQSVRQIAEFNGCGAEKNETDILNCLRQRKVEDIVQEDSKVQTERLQGQAMIKALTGMAGFAPVVEHPYDDRGLPSLLDGLPEVKLKAGFVKKIPLLTGVTKHETANGFVLNKVREKFSSATEFLKTLSNGLKLGNLLSGTKDLPIIPIAETGRVLKLADILNVPDTLDPIKIISKITEATTDMLFNLPAFLTVQEWSKFAPSFLYSFEFSGKNARGSAFLKGLPVVAANNSIGKEPTIGHGDDLVYLFDVRDLNGAPIHSEPFHENDEQVRNSFTDIISNFVRYDGNKDTKKSGGIFSLFETGGESFIKIDAGVTVEKNFRSCQLSLLGATVNSVTSSMCSVLVDEISSLNNLSSNVTQELSQTLGLNGKSSFLNKVLQPSSFLKF</sequence>
<evidence type="ECO:0000256" key="1">
    <source>
        <dbReference type="ARBA" id="ARBA00023180"/>
    </source>
</evidence>
<dbReference type="InterPro" id="IPR029058">
    <property type="entry name" value="AB_hydrolase_fold"/>
</dbReference>
<evidence type="ECO:0000313" key="4">
    <source>
        <dbReference type="EMBL" id="KAJ6647592.1"/>
    </source>
</evidence>
<dbReference type="InterPro" id="IPR050309">
    <property type="entry name" value="Type-B_Carboxylest/Lipase"/>
</dbReference>
<dbReference type="InterPro" id="IPR002018">
    <property type="entry name" value="CarbesteraseB"/>
</dbReference>
<dbReference type="PANTHER" id="PTHR11559">
    <property type="entry name" value="CARBOXYLESTERASE"/>
    <property type="match status" value="1"/>
</dbReference>
<keyword evidence="2" id="KW-0732">Signal</keyword>
<proteinExistence type="predicted"/>
<dbReference type="EMBL" id="WJQU01000001">
    <property type="protein sequence ID" value="KAJ6647592.1"/>
    <property type="molecule type" value="Genomic_DNA"/>
</dbReference>
<dbReference type="OrthoDB" id="408631at2759"/>
<name>A0A9Q0NCX9_9DIPT</name>
<keyword evidence="5" id="KW-1185">Reference proteome</keyword>
<feature type="signal peptide" evidence="2">
    <location>
        <begin position="1"/>
        <end position="20"/>
    </location>
</feature>
<dbReference type="AlphaFoldDB" id="A0A9Q0NCX9"/>
<feature type="chain" id="PRO_5040334573" evidence="2">
    <location>
        <begin position="21"/>
        <end position="650"/>
    </location>
</feature>
<evidence type="ECO:0000313" key="5">
    <source>
        <dbReference type="Proteomes" id="UP001151699"/>
    </source>
</evidence>
<comment type="caution">
    <text evidence="4">The sequence shown here is derived from an EMBL/GenBank/DDBJ whole genome shotgun (WGS) entry which is preliminary data.</text>
</comment>
<dbReference type="Pfam" id="PF00135">
    <property type="entry name" value="COesterase"/>
    <property type="match status" value="1"/>
</dbReference>
<dbReference type="SUPFAM" id="SSF53474">
    <property type="entry name" value="alpha/beta-Hydrolases"/>
    <property type="match status" value="1"/>
</dbReference>
<keyword evidence="1" id="KW-0325">Glycoprotein</keyword>
<gene>
    <name evidence="4" type="primary">ESTE_0</name>
    <name evidence="4" type="ORF">Bhyg_02815</name>
</gene>
<dbReference type="FunFam" id="3.40.50.1820:FF:000413">
    <property type="entry name" value="carboxylesterase 1E"/>
    <property type="match status" value="1"/>
</dbReference>
<dbReference type="Gene3D" id="3.40.50.1820">
    <property type="entry name" value="alpha/beta hydrolase"/>
    <property type="match status" value="1"/>
</dbReference>